<organism evidence="1 2">
    <name type="scientific">Cinchona calisaya</name>
    <dbReference type="NCBI Taxonomy" id="153742"/>
    <lineage>
        <taxon>Eukaryota</taxon>
        <taxon>Viridiplantae</taxon>
        <taxon>Streptophyta</taxon>
        <taxon>Embryophyta</taxon>
        <taxon>Tracheophyta</taxon>
        <taxon>Spermatophyta</taxon>
        <taxon>Magnoliopsida</taxon>
        <taxon>eudicotyledons</taxon>
        <taxon>Gunneridae</taxon>
        <taxon>Pentapetalae</taxon>
        <taxon>asterids</taxon>
        <taxon>lamiids</taxon>
        <taxon>Gentianales</taxon>
        <taxon>Rubiaceae</taxon>
        <taxon>Cinchonoideae</taxon>
        <taxon>Cinchoneae</taxon>
        <taxon>Cinchona</taxon>
    </lineage>
</organism>
<evidence type="ECO:0000313" key="2">
    <source>
        <dbReference type="Proteomes" id="UP001630127"/>
    </source>
</evidence>
<proteinExistence type="predicted"/>
<dbReference type="PANTHER" id="PTHR10426">
    <property type="entry name" value="STRICTOSIDINE SYNTHASE-RELATED"/>
    <property type="match status" value="1"/>
</dbReference>
<accession>A0ABD2Z2L8</accession>
<gene>
    <name evidence="1" type="ORF">ACH5RR_025059</name>
</gene>
<dbReference type="InterPro" id="IPR011042">
    <property type="entry name" value="6-blade_b-propeller_TolB-like"/>
</dbReference>
<dbReference type="EMBL" id="JBJUIK010000011">
    <property type="protein sequence ID" value="KAL3512342.1"/>
    <property type="molecule type" value="Genomic_DNA"/>
</dbReference>
<protein>
    <submittedName>
        <fullName evidence="1">Uncharacterized protein</fullName>
    </submittedName>
</protein>
<dbReference type="Proteomes" id="UP001630127">
    <property type="component" value="Unassembled WGS sequence"/>
</dbReference>
<keyword evidence="2" id="KW-1185">Reference proteome</keyword>
<reference evidence="1 2" key="1">
    <citation type="submission" date="2024-11" db="EMBL/GenBank/DDBJ databases">
        <title>A near-complete genome assembly of Cinchona calisaya.</title>
        <authorList>
            <person name="Lian D.C."/>
            <person name="Zhao X.W."/>
            <person name="Wei L."/>
        </authorList>
    </citation>
    <scope>NUCLEOTIDE SEQUENCE [LARGE SCALE GENOMIC DNA]</scope>
    <source>
        <tissue evidence="1">Nenye</tissue>
    </source>
</reference>
<dbReference type="Gene3D" id="2.120.10.30">
    <property type="entry name" value="TolB, C-terminal domain"/>
    <property type="match status" value="1"/>
</dbReference>
<evidence type="ECO:0000313" key="1">
    <source>
        <dbReference type="EMBL" id="KAL3512342.1"/>
    </source>
</evidence>
<dbReference type="SUPFAM" id="SSF63829">
    <property type="entry name" value="Calcium-dependent phosphotriesterase"/>
    <property type="match status" value="1"/>
</dbReference>
<name>A0ABD2Z2L8_9GENT</name>
<dbReference type="PANTHER" id="PTHR10426:SF136">
    <property type="entry name" value="PROTEIN STRICTOSIDINE SYNTHASE-LIKE 9-LIKE"/>
    <property type="match status" value="1"/>
</dbReference>
<comment type="caution">
    <text evidence="1">The sequence shown here is derived from an EMBL/GenBank/DDBJ whole genome shotgun (WGS) entry which is preliminary data.</text>
</comment>
<dbReference type="AlphaFoldDB" id="A0ABD2Z2L8"/>
<sequence length="167" mass="18074">MTMACSSNSMAKLSIFFLIFHFPYLAFSYNSTLELPSGGPESFIFEPNGNIFYVSINDGRIVKFAGSDIGFVSFAYASPAREFCDGTSDPDKGNICGRVIGLAPNYKSGKLNLVDAYHGLLEVGPEGGLATNSPILPAEFLINGLTVWMSTKKLEICTLQMLALFTT</sequence>